<dbReference type="OrthoDB" id="115958at2759"/>
<evidence type="ECO:0000259" key="2">
    <source>
        <dbReference type="PROSITE" id="PS51253"/>
    </source>
</evidence>
<organism evidence="3 4">
    <name type="scientific">Phytophthora cactorum</name>
    <dbReference type="NCBI Taxonomy" id="29920"/>
    <lineage>
        <taxon>Eukaryota</taxon>
        <taxon>Sar</taxon>
        <taxon>Stramenopiles</taxon>
        <taxon>Oomycota</taxon>
        <taxon>Peronosporomycetes</taxon>
        <taxon>Peronosporales</taxon>
        <taxon>Peronosporaceae</taxon>
        <taxon>Phytophthora</taxon>
    </lineage>
</organism>
<gene>
    <name evidence="3" type="ORF">JG687_00017315</name>
</gene>
<dbReference type="PROSITE" id="PS51253">
    <property type="entry name" value="HTH_CENPB"/>
    <property type="match status" value="1"/>
</dbReference>
<feature type="domain" description="HTH CENPB-type" evidence="2">
    <location>
        <begin position="27"/>
        <end position="98"/>
    </location>
</feature>
<keyword evidence="1" id="KW-0238">DNA-binding</keyword>
<evidence type="ECO:0000256" key="1">
    <source>
        <dbReference type="ARBA" id="ARBA00023125"/>
    </source>
</evidence>
<dbReference type="InterPro" id="IPR006600">
    <property type="entry name" value="HTH_CenpB_DNA-bd_dom"/>
</dbReference>
<accession>A0A8T1TRM9</accession>
<protein>
    <recommendedName>
        <fullName evidence="2">HTH CENPB-type domain-containing protein</fullName>
    </recommendedName>
</protein>
<dbReference type="EMBL" id="JAENGZ010001980">
    <property type="protein sequence ID" value="KAG6945402.1"/>
    <property type="molecule type" value="Genomic_DNA"/>
</dbReference>
<name>A0A8T1TRM9_9STRA</name>
<evidence type="ECO:0000313" key="4">
    <source>
        <dbReference type="Proteomes" id="UP000688947"/>
    </source>
</evidence>
<dbReference type="GO" id="GO:0003677">
    <property type="term" value="F:DNA binding"/>
    <property type="evidence" value="ECO:0007669"/>
    <property type="project" value="UniProtKB-KW"/>
</dbReference>
<dbReference type="VEuPathDB" id="FungiDB:PC110_g11262"/>
<dbReference type="Pfam" id="PF03221">
    <property type="entry name" value="HTH_Tnp_Tc5"/>
    <property type="match status" value="1"/>
</dbReference>
<evidence type="ECO:0000313" key="3">
    <source>
        <dbReference type="EMBL" id="KAG6945402.1"/>
    </source>
</evidence>
<comment type="caution">
    <text evidence="3">The sequence shown here is derived from an EMBL/GenBank/DDBJ whole genome shotgun (WGS) entry which is preliminary data.</text>
</comment>
<reference evidence="3" key="1">
    <citation type="submission" date="2021-01" db="EMBL/GenBank/DDBJ databases">
        <title>Phytophthora aleatoria, a newly-described species from Pinus radiata is distinct from Phytophthora cactorum isolates based on comparative genomics.</title>
        <authorList>
            <person name="Mcdougal R."/>
            <person name="Panda P."/>
            <person name="Williams N."/>
            <person name="Studholme D.J."/>
        </authorList>
    </citation>
    <scope>NUCLEOTIDE SEQUENCE</scope>
    <source>
        <strain evidence="3">NZFS 3830</strain>
    </source>
</reference>
<sequence length="240" mass="27101">MIQHWRRESAKLEAVLQGHKGRYLKVRSLGVGTSLSNEVELDILAWVNGFRQEGVPVSPRMLSLQARLIAARAGAKSFRASDKWINGFKHTYRLSMRAPTRQSQVSPDDSDKVATEFAIEVEKMALQLGVTRRFNADQAAAFSEYLPMKRTINKRGSKTVWVKSAGASKERATVILLGDSNGTKYMPFIIFKMKPSINKKTKRSAADLAFGRGQRSSISARTQDWKYLQMRNVHFLECFS</sequence>
<dbReference type="AlphaFoldDB" id="A0A8T1TRM9"/>
<proteinExistence type="predicted"/>
<dbReference type="SMART" id="SM00674">
    <property type="entry name" value="CENPB"/>
    <property type="match status" value="1"/>
</dbReference>
<dbReference type="Proteomes" id="UP000688947">
    <property type="component" value="Unassembled WGS sequence"/>
</dbReference>